<accession>A0AAV5A2S3</accession>
<proteinExistence type="predicted"/>
<sequence length="631" mass="69615">MEARPRSKFRLIDFSKEPLGWPGDDDEELIDINTLRSMSKMALDIIQGPPTSTISFAPEDLNLISSERDVQMNDLSSSIPPISNDGGFTYTDLEALLKADLERISTSSTTPSSDSCGTAYASGGYMFPNPHNQIILNESGHSLGFNIPSIVAHHPVDDNQGHTQNPVMATVNLTSHIKSNGKFYIEPSQMDPIASASESLQAVPLFPALLEPYQPLPPGGEFVTGDLSQCGSEVSVFGPRTVPDSFPHTFSQMTAENIYPTSLFGNNPTFPPLNSNDTTYGSISYNEQGLSSAGFSLECHTNPSISLNGQLGIPMGMDMLNLGNPGSPEESTQQVPDISQPTLDKEKFVYDHWLIKPILARNTSSRNGASINSGSTPTRPNSANRLLQGDFGENVLTERLVQRQEKGEQKAVEPPVHERSNSINRRQALKPYFRPIRAKSPGMSTSSPINLTAVSPATSPSPTPISEASTRFSGIDERSTSTSWSLVGISFNTLVRSRTAESEATWINPGVAFSELKQLNFGLRPVSEILENPESRPLVGLPTMKELFVFVEWPIHLEREKRQKHKVAKLDRPINHFSRVEILCKIAKRLYEYIQKEQEIPLDPKKLCIMSLRQQINSTEWTVKLTIKSQH</sequence>
<organism evidence="2 3">
    <name type="scientific">Clathrus columnatus</name>
    <dbReference type="NCBI Taxonomy" id="1419009"/>
    <lineage>
        <taxon>Eukaryota</taxon>
        <taxon>Fungi</taxon>
        <taxon>Dikarya</taxon>
        <taxon>Basidiomycota</taxon>
        <taxon>Agaricomycotina</taxon>
        <taxon>Agaricomycetes</taxon>
        <taxon>Phallomycetidae</taxon>
        <taxon>Phallales</taxon>
        <taxon>Clathraceae</taxon>
        <taxon>Clathrus</taxon>
    </lineage>
</organism>
<dbReference type="Proteomes" id="UP001050691">
    <property type="component" value="Unassembled WGS sequence"/>
</dbReference>
<keyword evidence="3" id="KW-1185">Reference proteome</keyword>
<name>A0AAV5A2S3_9AGAM</name>
<dbReference type="EMBL" id="BPWL01000002">
    <property type="protein sequence ID" value="GJJ06861.1"/>
    <property type="molecule type" value="Genomic_DNA"/>
</dbReference>
<comment type="caution">
    <text evidence="2">The sequence shown here is derived from an EMBL/GenBank/DDBJ whole genome shotgun (WGS) entry which is preliminary data.</text>
</comment>
<evidence type="ECO:0000256" key="1">
    <source>
        <dbReference type="SAM" id="MobiDB-lite"/>
    </source>
</evidence>
<protein>
    <submittedName>
        <fullName evidence="2">Uncharacterized protein</fullName>
    </submittedName>
</protein>
<evidence type="ECO:0000313" key="2">
    <source>
        <dbReference type="EMBL" id="GJJ06861.1"/>
    </source>
</evidence>
<dbReference type="AlphaFoldDB" id="A0AAV5A2S3"/>
<evidence type="ECO:0000313" key="3">
    <source>
        <dbReference type="Proteomes" id="UP001050691"/>
    </source>
</evidence>
<feature type="region of interest" description="Disordered" evidence="1">
    <location>
        <begin position="364"/>
        <end position="383"/>
    </location>
</feature>
<reference evidence="2" key="1">
    <citation type="submission" date="2021-10" db="EMBL/GenBank/DDBJ databases">
        <title>De novo Genome Assembly of Clathrus columnatus (Basidiomycota, Fungi) Using Illumina and Nanopore Sequence Data.</title>
        <authorList>
            <person name="Ogiso-Tanaka E."/>
            <person name="Itagaki H."/>
            <person name="Hosoya T."/>
            <person name="Hosaka K."/>
        </authorList>
    </citation>
    <scope>NUCLEOTIDE SEQUENCE</scope>
    <source>
        <strain evidence="2">MO-923</strain>
    </source>
</reference>
<gene>
    <name evidence="2" type="ORF">Clacol_001057</name>
</gene>